<dbReference type="Proteomes" id="UP000886501">
    <property type="component" value="Unassembled WGS sequence"/>
</dbReference>
<protein>
    <submittedName>
        <fullName evidence="1">Uncharacterized protein</fullName>
    </submittedName>
</protein>
<reference evidence="1" key="2">
    <citation type="journal article" date="2020" name="Nat. Commun.">
        <title>Large-scale genome sequencing of mycorrhizal fungi provides insights into the early evolution of symbiotic traits.</title>
        <authorList>
            <person name="Miyauchi S."/>
            <person name="Kiss E."/>
            <person name="Kuo A."/>
            <person name="Drula E."/>
            <person name="Kohler A."/>
            <person name="Sanchez-Garcia M."/>
            <person name="Morin E."/>
            <person name="Andreopoulos B."/>
            <person name="Barry K.W."/>
            <person name="Bonito G."/>
            <person name="Buee M."/>
            <person name="Carver A."/>
            <person name="Chen C."/>
            <person name="Cichocki N."/>
            <person name="Clum A."/>
            <person name="Culley D."/>
            <person name="Crous P.W."/>
            <person name="Fauchery L."/>
            <person name="Girlanda M."/>
            <person name="Hayes R.D."/>
            <person name="Keri Z."/>
            <person name="LaButti K."/>
            <person name="Lipzen A."/>
            <person name="Lombard V."/>
            <person name="Magnuson J."/>
            <person name="Maillard F."/>
            <person name="Murat C."/>
            <person name="Nolan M."/>
            <person name="Ohm R.A."/>
            <person name="Pangilinan J."/>
            <person name="Pereira M.F."/>
            <person name="Perotto S."/>
            <person name="Peter M."/>
            <person name="Pfister S."/>
            <person name="Riley R."/>
            <person name="Sitrit Y."/>
            <person name="Stielow J.B."/>
            <person name="Szollosi G."/>
            <person name="Zifcakova L."/>
            <person name="Stursova M."/>
            <person name="Spatafora J.W."/>
            <person name="Tedersoo L."/>
            <person name="Vaario L.M."/>
            <person name="Yamada A."/>
            <person name="Yan M."/>
            <person name="Wang P."/>
            <person name="Xu J."/>
            <person name="Bruns T."/>
            <person name="Baldrian P."/>
            <person name="Vilgalys R."/>
            <person name="Dunand C."/>
            <person name="Henrissat B."/>
            <person name="Grigoriev I.V."/>
            <person name="Hibbett D."/>
            <person name="Nagy L.G."/>
            <person name="Martin F.M."/>
        </authorList>
    </citation>
    <scope>NUCLEOTIDE SEQUENCE</scope>
    <source>
        <strain evidence="1">P2</strain>
    </source>
</reference>
<dbReference type="EMBL" id="MU118094">
    <property type="protein sequence ID" value="KAF9645347.1"/>
    <property type="molecule type" value="Genomic_DNA"/>
</dbReference>
<evidence type="ECO:0000313" key="2">
    <source>
        <dbReference type="Proteomes" id="UP000886501"/>
    </source>
</evidence>
<accession>A0ACB6Z743</accession>
<name>A0ACB6Z743_THEGA</name>
<gene>
    <name evidence="1" type="ORF">BDM02DRAFT_595470</name>
</gene>
<organism evidence="1 2">
    <name type="scientific">Thelephora ganbajun</name>
    <name type="common">Ganba fungus</name>
    <dbReference type="NCBI Taxonomy" id="370292"/>
    <lineage>
        <taxon>Eukaryota</taxon>
        <taxon>Fungi</taxon>
        <taxon>Dikarya</taxon>
        <taxon>Basidiomycota</taxon>
        <taxon>Agaricomycotina</taxon>
        <taxon>Agaricomycetes</taxon>
        <taxon>Thelephorales</taxon>
        <taxon>Thelephoraceae</taxon>
        <taxon>Thelephora</taxon>
    </lineage>
</organism>
<evidence type="ECO:0000313" key="1">
    <source>
        <dbReference type="EMBL" id="KAF9645347.1"/>
    </source>
</evidence>
<comment type="caution">
    <text evidence="1">The sequence shown here is derived from an EMBL/GenBank/DDBJ whole genome shotgun (WGS) entry which is preliminary data.</text>
</comment>
<reference evidence="1" key="1">
    <citation type="submission" date="2019-10" db="EMBL/GenBank/DDBJ databases">
        <authorList>
            <consortium name="DOE Joint Genome Institute"/>
            <person name="Kuo A."/>
            <person name="Miyauchi S."/>
            <person name="Kiss E."/>
            <person name="Drula E."/>
            <person name="Kohler A."/>
            <person name="Sanchez-Garcia M."/>
            <person name="Andreopoulos B."/>
            <person name="Barry K.W."/>
            <person name="Bonito G."/>
            <person name="Buee M."/>
            <person name="Carver A."/>
            <person name="Chen C."/>
            <person name="Cichocki N."/>
            <person name="Clum A."/>
            <person name="Culley D."/>
            <person name="Crous P.W."/>
            <person name="Fauchery L."/>
            <person name="Girlanda M."/>
            <person name="Hayes R."/>
            <person name="Keri Z."/>
            <person name="Labutti K."/>
            <person name="Lipzen A."/>
            <person name="Lombard V."/>
            <person name="Magnuson J."/>
            <person name="Maillard F."/>
            <person name="Morin E."/>
            <person name="Murat C."/>
            <person name="Nolan M."/>
            <person name="Ohm R."/>
            <person name="Pangilinan J."/>
            <person name="Pereira M."/>
            <person name="Perotto S."/>
            <person name="Peter M."/>
            <person name="Riley R."/>
            <person name="Sitrit Y."/>
            <person name="Stielow B."/>
            <person name="Szollosi G."/>
            <person name="Zifcakova L."/>
            <person name="Stursova M."/>
            <person name="Spatafora J.W."/>
            <person name="Tedersoo L."/>
            <person name="Vaario L.-M."/>
            <person name="Yamada A."/>
            <person name="Yan M."/>
            <person name="Wang P."/>
            <person name="Xu J."/>
            <person name="Bruns T."/>
            <person name="Baldrian P."/>
            <person name="Vilgalys R."/>
            <person name="Henrissat B."/>
            <person name="Grigoriev I.V."/>
            <person name="Hibbett D."/>
            <person name="Nagy L.G."/>
            <person name="Martin F.M."/>
        </authorList>
    </citation>
    <scope>NUCLEOTIDE SEQUENCE</scope>
    <source>
        <strain evidence="1">P2</strain>
    </source>
</reference>
<keyword evidence="2" id="KW-1185">Reference proteome</keyword>
<proteinExistence type="predicted"/>
<sequence length="116" mass="12847">MRDTRERAPSACSSKVRQAHANDTRFFGLTRSRWSTTSWVNSLTPVSLPTPLAIMGKKKSPSNDRMWALGPRTFGKYVPVHHHPPGASSAAITLLTCETSPSKMWEPLSRRQIGDG</sequence>